<keyword evidence="1" id="KW-0472">Membrane</keyword>
<evidence type="ECO:0008006" key="4">
    <source>
        <dbReference type="Google" id="ProtNLM"/>
    </source>
</evidence>
<name>A0A6G7VM79_9RHOB</name>
<feature type="transmembrane region" description="Helical" evidence="1">
    <location>
        <begin position="76"/>
        <end position="95"/>
    </location>
</feature>
<evidence type="ECO:0000256" key="1">
    <source>
        <dbReference type="SAM" id="Phobius"/>
    </source>
</evidence>
<sequence>MLSLISEFLDFSTFFSVWYWVFLALAWSSRTHWTLGAPFDSVVRAEKRGGRWEDDLDAIVHAMAARFAMFMQHGGPWVVGIAMFLLAGLVTASVVTQNEMVRGITAFAVPMMIAEFGDIRLALRIERTGLRGYDLRRALVWRRFLNQVTGLFSLILAATLAVITLVQAQQFAPW</sequence>
<keyword evidence="1" id="KW-1133">Transmembrane helix</keyword>
<feature type="transmembrane region" description="Helical" evidence="1">
    <location>
        <begin position="144"/>
        <end position="166"/>
    </location>
</feature>
<organism evidence="2 3">
    <name type="scientific">Pontivivens nitratireducens</name>
    <dbReference type="NCBI Taxonomy" id="2758038"/>
    <lineage>
        <taxon>Bacteria</taxon>
        <taxon>Pseudomonadati</taxon>
        <taxon>Pseudomonadota</taxon>
        <taxon>Alphaproteobacteria</taxon>
        <taxon>Rhodobacterales</taxon>
        <taxon>Paracoccaceae</taxon>
        <taxon>Pontivivens</taxon>
    </lineage>
</organism>
<keyword evidence="3" id="KW-1185">Reference proteome</keyword>
<dbReference type="EMBL" id="CP049811">
    <property type="protein sequence ID" value="QIK41149.1"/>
    <property type="molecule type" value="Genomic_DNA"/>
</dbReference>
<accession>A0A6G7VM79</accession>
<keyword evidence="1" id="KW-0812">Transmembrane</keyword>
<feature type="transmembrane region" description="Helical" evidence="1">
    <location>
        <begin position="12"/>
        <end position="29"/>
    </location>
</feature>
<dbReference type="Proteomes" id="UP000500791">
    <property type="component" value="Chromosome"/>
</dbReference>
<protein>
    <recommendedName>
        <fullName evidence="4">Component of SufBCD complex</fullName>
    </recommendedName>
</protein>
<gene>
    <name evidence="2" type="ORF">G8E03_10440</name>
</gene>
<dbReference type="RefSeq" id="WP_166191366.1">
    <property type="nucleotide sequence ID" value="NZ_CP049811.1"/>
</dbReference>
<dbReference type="AlphaFoldDB" id="A0A6G7VM79"/>
<evidence type="ECO:0000313" key="2">
    <source>
        <dbReference type="EMBL" id="QIK41149.1"/>
    </source>
</evidence>
<dbReference type="KEGG" id="mon:G8E03_10440"/>
<evidence type="ECO:0000313" key="3">
    <source>
        <dbReference type="Proteomes" id="UP000500791"/>
    </source>
</evidence>
<feature type="transmembrane region" description="Helical" evidence="1">
    <location>
        <begin position="101"/>
        <end position="123"/>
    </location>
</feature>
<reference evidence="2 3" key="1">
    <citation type="submission" date="2020-03" db="EMBL/GenBank/DDBJ databases">
        <title>Complete genome sequence of Monaibacterium sp. ALG8 with diverse plasmids.</title>
        <authorList>
            <person name="Sun C."/>
        </authorList>
    </citation>
    <scope>NUCLEOTIDE SEQUENCE [LARGE SCALE GENOMIC DNA]</scope>
    <source>
        <strain evidence="2 3">ALG8</strain>
    </source>
</reference>
<proteinExistence type="predicted"/>